<dbReference type="GO" id="GO:0016887">
    <property type="term" value="F:ATP hydrolysis activity"/>
    <property type="evidence" value="ECO:0007669"/>
    <property type="project" value="InterPro"/>
</dbReference>
<organism evidence="5 6">
    <name type="scientific">Microbacterium aurum</name>
    <dbReference type="NCBI Taxonomy" id="36805"/>
    <lineage>
        <taxon>Bacteria</taxon>
        <taxon>Bacillati</taxon>
        <taxon>Actinomycetota</taxon>
        <taxon>Actinomycetes</taxon>
        <taxon>Micrococcales</taxon>
        <taxon>Microbacteriaceae</taxon>
        <taxon>Microbacterium</taxon>
    </lineage>
</organism>
<dbReference type="AlphaFoldDB" id="A0A1P8U755"/>
<dbReference type="RefSeq" id="WP_076690264.1">
    <property type="nucleotide sequence ID" value="NZ_CAUSXO010000032.1"/>
</dbReference>
<dbReference type="OrthoDB" id="5296765at2"/>
<dbReference type="EMBL" id="CP018762">
    <property type="protein sequence ID" value="APZ33948.1"/>
    <property type="molecule type" value="Genomic_DNA"/>
</dbReference>
<dbReference type="InterPro" id="IPR027417">
    <property type="entry name" value="P-loop_NTPase"/>
</dbReference>
<dbReference type="PROSITE" id="PS50893">
    <property type="entry name" value="ABC_TRANSPORTER_2"/>
    <property type="match status" value="1"/>
</dbReference>
<gene>
    <name evidence="5" type="ORF">BOH66_06510</name>
</gene>
<evidence type="ECO:0000256" key="3">
    <source>
        <dbReference type="ARBA" id="ARBA00022840"/>
    </source>
</evidence>
<dbReference type="SUPFAM" id="SSF52540">
    <property type="entry name" value="P-loop containing nucleoside triphosphate hydrolases"/>
    <property type="match status" value="1"/>
</dbReference>
<dbReference type="PANTHER" id="PTHR42794">
    <property type="entry name" value="HEMIN IMPORT ATP-BINDING PROTEIN HMUV"/>
    <property type="match status" value="1"/>
</dbReference>
<keyword evidence="1" id="KW-0813">Transport</keyword>
<keyword evidence="6" id="KW-1185">Reference proteome</keyword>
<dbReference type="InterPro" id="IPR003439">
    <property type="entry name" value="ABC_transporter-like_ATP-bd"/>
</dbReference>
<dbReference type="SMART" id="SM00382">
    <property type="entry name" value="AAA"/>
    <property type="match status" value="1"/>
</dbReference>
<evidence type="ECO:0000259" key="4">
    <source>
        <dbReference type="PROSITE" id="PS50893"/>
    </source>
</evidence>
<dbReference type="KEGG" id="maur:BOH66_06510"/>
<proteinExistence type="predicted"/>
<feature type="domain" description="ABC transporter" evidence="4">
    <location>
        <begin position="5"/>
        <end position="240"/>
    </location>
</feature>
<dbReference type="Proteomes" id="UP000187185">
    <property type="component" value="Chromosome"/>
</dbReference>
<keyword evidence="3" id="KW-0067">ATP-binding</keyword>
<dbReference type="PROSITE" id="PS00211">
    <property type="entry name" value="ABC_TRANSPORTER_1"/>
    <property type="match status" value="1"/>
</dbReference>
<dbReference type="Gene3D" id="3.40.50.300">
    <property type="entry name" value="P-loop containing nucleotide triphosphate hydrolases"/>
    <property type="match status" value="1"/>
</dbReference>
<protein>
    <recommendedName>
        <fullName evidence="4">ABC transporter domain-containing protein</fullName>
    </recommendedName>
</protein>
<evidence type="ECO:0000313" key="6">
    <source>
        <dbReference type="Proteomes" id="UP000187185"/>
    </source>
</evidence>
<dbReference type="InterPro" id="IPR017871">
    <property type="entry name" value="ABC_transporter-like_CS"/>
</dbReference>
<evidence type="ECO:0000256" key="1">
    <source>
        <dbReference type="ARBA" id="ARBA00022448"/>
    </source>
</evidence>
<dbReference type="FunFam" id="3.40.50.300:FF:000134">
    <property type="entry name" value="Iron-enterobactin ABC transporter ATP-binding protein"/>
    <property type="match status" value="1"/>
</dbReference>
<dbReference type="InterPro" id="IPR003593">
    <property type="entry name" value="AAA+_ATPase"/>
</dbReference>
<dbReference type="STRING" id="36805.BOH66_06510"/>
<evidence type="ECO:0000256" key="2">
    <source>
        <dbReference type="ARBA" id="ARBA00022741"/>
    </source>
</evidence>
<dbReference type="GO" id="GO:0005524">
    <property type="term" value="F:ATP binding"/>
    <property type="evidence" value="ECO:0007669"/>
    <property type="project" value="UniProtKB-KW"/>
</dbReference>
<keyword evidence="2" id="KW-0547">Nucleotide-binding</keyword>
<evidence type="ECO:0000313" key="5">
    <source>
        <dbReference type="EMBL" id="APZ33948.1"/>
    </source>
</evidence>
<dbReference type="CDD" id="cd03214">
    <property type="entry name" value="ABC_Iron-Siderophores_B12_Hemin"/>
    <property type="match status" value="1"/>
</dbReference>
<sequence length="263" mass="27878">MSGILRVDRLAFVRGGRLIIDDVDCTAPSGSVTALVGPNGAGKSTLLHLIARLEKPARGRVRLDDHDLHHLDRRGLARHVAFVDQSPETDLALRVDDVVALGRFARMPRFAAPGPADREIAAACLDRVRAAHLAHRRLSELSGGERQLVMLARALAQGPSLLLLDEPTNHLDVRAQLQSLALLAELAGQGLTIVAALHDLNLAAAYAGHVIVLREGRVLASGPAPQTLSPTVLSAAYDVDVGVVRDGGPTSFTFSLPGSDRDA</sequence>
<reference evidence="5 6" key="1">
    <citation type="submission" date="2016-12" db="EMBL/GenBank/DDBJ databases">
        <title>Complete genome sequence of Microbacterium aurum KACC 15219.</title>
        <authorList>
            <person name="Jung Y."/>
            <person name="Shin J.-H."/>
            <person name="Lee Y.-J."/>
            <person name="Yi H."/>
            <person name="Bahn Y.-S."/>
            <person name="Kim J.F."/>
            <person name="Lee D.-W."/>
        </authorList>
    </citation>
    <scope>NUCLEOTIDE SEQUENCE [LARGE SCALE GENOMIC DNA]</scope>
    <source>
        <strain evidence="5 6">KACC 15219</strain>
    </source>
</reference>
<dbReference type="PANTHER" id="PTHR42794:SF2">
    <property type="entry name" value="ABC TRANSPORTER ATP-BINDING PROTEIN"/>
    <property type="match status" value="1"/>
</dbReference>
<dbReference type="Pfam" id="PF00005">
    <property type="entry name" value="ABC_tran"/>
    <property type="match status" value="1"/>
</dbReference>
<accession>A0A1P8U755</accession>
<name>A0A1P8U755_9MICO</name>